<dbReference type="GO" id="GO:0000422">
    <property type="term" value="P:autophagy of mitochondrion"/>
    <property type="evidence" value="ECO:0007669"/>
    <property type="project" value="TreeGrafter"/>
</dbReference>
<dbReference type="GO" id="GO:0034727">
    <property type="term" value="P:piecemeal microautophagy of the nucleus"/>
    <property type="evidence" value="ECO:0007669"/>
    <property type="project" value="TreeGrafter"/>
</dbReference>
<keyword evidence="9" id="KW-0472">Membrane</keyword>
<feature type="region of interest" description="Disordered" evidence="13">
    <location>
        <begin position="961"/>
        <end position="981"/>
    </location>
</feature>
<dbReference type="Proteomes" id="UP000236544">
    <property type="component" value="Unassembled WGS sequence"/>
</dbReference>
<evidence type="ECO:0000256" key="7">
    <source>
        <dbReference type="ARBA" id="ARBA00023006"/>
    </source>
</evidence>
<dbReference type="GO" id="GO:0061908">
    <property type="term" value="C:phagophore"/>
    <property type="evidence" value="ECO:0007669"/>
    <property type="project" value="TreeGrafter"/>
</dbReference>
<reference evidence="15" key="1">
    <citation type="submission" date="2015-10" db="EMBL/GenBank/DDBJ databases">
        <authorList>
            <person name="Devillers H."/>
        </authorList>
    </citation>
    <scope>NUCLEOTIDE SEQUENCE [LARGE SCALE GENOMIC DNA]</scope>
</reference>
<dbReference type="GO" id="GO:0032266">
    <property type="term" value="F:phosphatidylinositol-3-phosphate binding"/>
    <property type="evidence" value="ECO:0007669"/>
    <property type="project" value="TreeGrafter"/>
</dbReference>
<evidence type="ECO:0000256" key="12">
    <source>
        <dbReference type="ARBA" id="ARBA00024631"/>
    </source>
</evidence>
<dbReference type="GO" id="GO:0043495">
    <property type="term" value="F:protein-membrane adaptor activity"/>
    <property type="evidence" value="ECO:0007669"/>
    <property type="project" value="TreeGrafter"/>
</dbReference>
<dbReference type="GO" id="GO:0005789">
    <property type="term" value="C:endoplasmic reticulum membrane"/>
    <property type="evidence" value="ECO:0007669"/>
    <property type="project" value="UniProtKB-SubCell"/>
</dbReference>
<feature type="compositionally biased region" description="Polar residues" evidence="13">
    <location>
        <begin position="965"/>
        <end position="974"/>
    </location>
</feature>
<evidence type="ECO:0000256" key="8">
    <source>
        <dbReference type="ARBA" id="ARBA00023055"/>
    </source>
</evidence>
<dbReference type="GO" id="GO:0061709">
    <property type="term" value="P:reticulophagy"/>
    <property type="evidence" value="ECO:0007669"/>
    <property type="project" value="TreeGrafter"/>
</dbReference>
<dbReference type="OrthoDB" id="18982at2759"/>
<dbReference type="PANTHER" id="PTHR13190:SF1">
    <property type="entry name" value="AUTOPHAGY-RELATED 2, ISOFORM A"/>
    <property type="match status" value="1"/>
</dbReference>
<dbReference type="EMBL" id="LN890539">
    <property type="protein sequence ID" value="CUS23015.1"/>
    <property type="molecule type" value="Genomic_DNA"/>
</dbReference>
<keyword evidence="6" id="KW-0256">Endoplasmic reticulum</keyword>
<keyword evidence="7" id="KW-0072">Autophagy</keyword>
<comment type="catalytic activity">
    <reaction evidence="11">
        <text>a 1,2-diacyl-sn-glycero-3-phosphoethanolamine(in) = a 1,2-diacyl-sn-glycero-3-phosphoethanolamine(out)</text>
        <dbReference type="Rhea" id="RHEA:38895"/>
        <dbReference type="ChEBI" id="CHEBI:64612"/>
    </reaction>
</comment>
<feature type="region of interest" description="Disordered" evidence="13">
    <location>
        <begin position="120"/>
        <end position="149"/>
    </location>
</feature>
<dbReference type="InterPro" id="IPR026849">
    <property type="entry name" value="ATG2"/>
</dbReference>
<keyword evidence="5" id="KW-0813">Transport</keyword>
<evidence type="ECO:0000256" key="11">
    <source>
        <dbReference type="ARBA" id="ARBA00024615"/>
    </source>
</evidence>
<dbReference type="Pfam" id="PF13329">
    <property type="entry name" value="ATG2_CAD"/>
    <property type="match status" value="1"/>
</dbReference>
<dbReference type="PANTHER" id="PTHR13190">
    <property type="entry name" value="AUTOPHAGY-RELATED 2, ISOFORM A"/>
    <property type="match status" value="1"/>
</dbReference>
<evidence type="ECO:0000313" key="15">
    <source>
        <dbReference type="Proteomes" id="UP000236544"/>
    </source>
</evidence>
<keyword evidence="15" id="KW-1185">Reference proteome</keyword>
<comment type="similarity">
    <text evidence="3">Belongs to the ATG2 family.</text>
</comment>
<accession>A0A0P1KT16</accession>
<comment type="catalytic activity">
    <reaction evidence="12">
        <text>a 1,2-diacyl-sn-glycero-3-phosphocholine(in) = a 1,2-diacyl-sn-glycero-3-phosphocholine(out)</text>
        <dbReference type="Rhea" id="RHEA:38571"/>
        <dbReference type="ChEBI" id="CHEBI:57643"/>
    </reaction>
</comment>
<dbReference type="GO" id="GO:0034045">
    <property type="term" value="C:phagophore assembly site membrane"/>
    <property type="evidence" value="ECO:0007669"/>
    <property type="project" value="UniProtKB-SubCell"/>
</dbReference>
<evidence type="ECO:0000256" key="2">
    <source>
        <dbReference type="ARBA" id="ARBA00004623"/>
    </source>
</evidence>
<evidence type="ECO:0000256" key="3">
    <source>
        <dbReference type="ARBA" id="ARBA00009714"/>
    </source>
</evidence>
<dbReference type="GO" id="GO:0006869">
    <property type="term" value="P:lipid transport"/>
    <property type="evidence" value="ECO:0007669"/>
    <property type="project" value="UniProtKB-KW"/>
</dbReference>
<comment type="subcellular location">
    <subcellularLocation>
        <location evidence="1">Endoplasmic reticulum membrane</location>
        <topology evidence="1">Peripheral membrane protein</topology>
    </subcellularLocation>
    <subcellularLocation>
        <location evidence="2">Preautophagosomal structure membrane</location>
        <topology evidence="2">Peripheral membrane protein</topology>
    </subcellularLocation>
</comment>
<proteinExistence type="inferred from homology"/>
<evidence type="ECO:0000256" key="1">
    <source>
        <dbReference type="ARBA" id="ARBA00004406"/>
    </source>
</evidence>
<evidence type="ECO:0000256" key="9">
    <source>
        <dbReference type="ARBA" id="ARBA00023136"/>
    </source>
</evidence>
<evidence type="ECO:0000256" key="13">
    <source>
        <dbReference type="SAM" id="MobiDB-lite"/>
    </source>
</evidence>
<evidence type="ECO:0000256" key="10">
    <source>
        <dbReference type="ARBA" id="ARBA00024479"/>
    </source>
</evidence>
<evidence type="ECO:0000256" key="6">
    <source>
        <dbReference type="ARBA" id="ARBA00022824"/>
    </source>
</evidence>
<organism evidence="14 15">
    <name type="scientific">Lachancea quebecensis</name>
    <dbReference type="NCBI Taxonomy" id="1654605"/>
    <lineage>
        <taxon>Eukaryota</taxon>
        <taxon>Fungi</taxon>
        <taxon>Dikarya</taxon>
        <taxon>Ascomycota</taxon>
        <taxon>Saccharomycotina</taxon>
        <taxon>Saccharomycetes</taxon>
        <taxon>Saccharomycetales</taxon>
        <taxon>Saccharomycetaceae</taxon>
        <taxon>Lachancea</taxon>
    </lineage>
</organism>
<name>A0A0P1KT16_9SACH</name>
<feature type="compositionally biased region" description="Acidic residues" evidence="13">
    <location>
        <begin position="126"/>
        <end position="139"/>
    </location>
</feature>
<sequence>MPSWFAQNLQRRLLLYFLQKVSLFSNIDVTTLDVSLGSSSQFTFHDLDLDVDNISVPDVAIRSGFIEKLELSLTVSGGVRVEGSGVVFVVKPLLASTDHTKSSTFSLSKTVNDLASSVLQSGENENMPEEDFSGEDNSSESESRSYDSFAPPAPSVLQAMRNKALDLALSNLTIQLKDITIQFLFSQNNVLEVSLQEALVLSVNKSREVQLLNLRLFHWKQTKCCDEEVDSKEELTMSDSLVYSKAEATSIYMSALQSFQEHENESIFVPQKSEVLSFNTLSMKFRGFASIDDLSISDMAFDFDESIINFPLLFELNDSISSPLLAMLFSKFHVNTSDTTKCQPQHLQNYKRFQNEQNIHDEPFFSSLEGSSAIIKLSDQLQVTLKSLRVKMIENNTLSSTLGSIDVSHQGLHVFSHTPMDTPFFTLIFIISARKLNLTLHQNISIALDLNSLTDILRFVKSLEKCMATWQQVVPRKSKARSTETKSYSVGIECKPCHLELGLGEDSININISAFSVPDIFERVTLEFVEISLKKNVQETPLATIKNINLVMPGNPARFNSYNHGFEEIVISSKCCVNIESVRAEIPFIELESLSLKVQMLLKNVLASSDVRRSDCGPRKNYNRQLKRSVRILGSSSIISKQSSTVQFVIRIGTVDLCLKNILGHDFGDLRGQLSDIFAYVGTDQRFTAHSNQFSIHQVNFPQNEPMVGAMLFRSDKAPVFMVHKKLTGKICFTLRSVCLWYDAQILDFFKNKRASDNSTSQHLPKQAAEVKQDVKVFEFKLLDCSISLKPYRLKSTVVLILKKASIEFFPTDFKTKGTLKACYILLIDDVSNAVDYSSSNYSSLLSYYTERGFANVGKLDKLNFSLAKRRNTMEIQVGLSSVSLSLCADSAQTLIQTIIDLGVPLTFPEDQKYRTKPAPINVLEDVEDDFFTETKIQLNPISAKEDPISIFDNFFDKPPEIVDSDSNSPTGESRFSESSDHHFMETEENYFSFKGCWEEPKTPEGPCVELLITLAIDDVSLKLYDGFDWKYTRTSISEIISQMESVLRQQNLNQDSELIKASIFDSIYLFADKSTDVDSLRQHINRDLQSESSVSVKGSSKKTRLRPSRDYKVRIDISGITTTFTKYVVDEPTEFTSDLSADTLHDVSLSVRDFEVVDNVPSSTWNKLLTILKDKPRAKGSAMLYLNIQTVRPIDFLAATELIMYVHVLPLQVHIDQDTLEFLTRFAEFKDSRFELIDEYPDFVYIQRLEVEAVQIRMDYKPKKVDYSGLKSGHTSEFMNFFILEGSRFQLQHLIVYGVNGFPELNKTLNNAWLPDITGNQLKGILGGVAPMKTLVTLGSGVKALVSTPVKEYKRDRKFGRGLQKGTQVFVKVTTGEFVRLGVKLASGTQVLLENAEEFMGGEGSRARSHNFNGFEFDLVPEETVKQYEKLMGGTNPSHKGHITEAIVVEPPSNDKEVPRVFSLYADQPNTLQKGLKEAQNSFGNNIQLAYEALKKAQGEIKESESTQERASTMARVVPIALLRPIIGATEALSKALQGISNEIDVEQATYLQDKYKSRRSKETL</sequence>
<keyword evidence="8" id="KW-0445">Lipid transport</keyword>
<evidence type="ECO:0000313" key="14">
    <source>
        <dbReference type="EMBL" id="CUS23015.1"/>
    </source>
</evidence>
<protein>
    <recommendedName>
        <fullName evidence="4">Autophagy-related protein 2</fullName>
    </recommendedName>
</protein>
<gene>
    <name evidence="14" type="ORF">LAQU0_S08e00254g</name>
</gene>
<evidence type="ECO:0000256" key="4">
    <source>
        <dbReference type="ARBA" id="ARBA00018070"/>
    </source>
</evidence>
<comment type="catalytic activity">
    <reaction evidence="10">
        <text>a 1,2-diacyl-sn-glycero-3-phospho-L-serine(in) = a 1,2-diacyl-sn-glycero-3-phospho-L-serine(out)</text>
        <dbReference type="Rhea" id="RHEA:38663"/>
        <dbReference type="ChEBI" id="CHEBI:57262"/>
    </reaction>
</comment>
<dbReference type="GO" id="GO:0061723">
    <property type="term" value="P:glycophagy"/>
    <property type="evidence" value="ECO:0007669"/>
    <property type="project" value="TreeGrafter"/>
</dbReference>
<evidence type="ECO:0000256" key="5">
    <source>
        <dbReference type="ARBA" id="ARBA00022448"/>
    </source>
</evidence>
<dbReference type="GO" id="GO:0000045">
    <property type="term" value="P:autophagosome assembly"/>
    <property type="evidence" value="ECO:0007669"/>
    <property type="project" value="TreeGrafter"/>
</dbReference>